<dbReference type="InterPro" id="IPR012902">
    <property type="entry name" value="N_methyl_site"/>
</dbReference>
<dbReference type="EMBL" id="CABM01000016">
    <property type="protein sequence ID" value="CBH95938.1"/>
    <property type="molecule type" value="Genomic_DNA"/>
</dbReference>
<comment type="caution">
    <text evidence="2">The sequence shown here is derived from an EMBL/GenBank/DDBJ whole genome shotgun (WGS) entry which is preliminary data.</text>
</comment>
<name>E6PLY6_9ZZZZ</name>
<evidence type="ECO:0000313" key="2">
    <source>
        <dbReference type="EMBL" id="CBH95938.1"/>
    </source>
</evidence>
<gene>
    <name evidence="2" type="ORF">CARN2_0926</name>
</gene>
<evidence type="ECO:0000256" key="1">
    <source>
        <dbReference type="SAM" id="Phobius"/>
    </source>
</evidence>
<keyword evidence="1" id="KW-0812">Transmembrane</keyword>
<reference evidence="2" key="1">
    <citation type="submission" date="2009-10" db="EMBL/GenBank/DDBJ databases">
        <title>Diversity of trophic interactions inside an arsenic-rich microbial ecosystem.</title>
        <authorList>
            <person name="Bertin P.N."/>
            <person name="Heinrich-Salmeron A."/>
            <person name="Pelletier E."/>
            <person name="Goulhen-Chollet F."/>
            <person name="Arsene-Ploetze F."/>
            <person name="Gallien S."/>
            <person name="Calteau A."/>
            <person name="Vallenet D."/>
            <person name="Casiot C."/>
            <person name="Chane-Woon-Ming B."/>
            <person name="Giloteaux L."/>
            <person name="Barakat M."/>
            <person name="Bonnefoy V."/>
            <person name="Bruneel O."/>
            <person name="Chandler M."/>
            <person name="Cleiss J."/>
            <person name="Duran R."/>
            <person name="Elbaz-Poulichet F."/>
            <person name="Fonknechten N."/>
            <person name="Lauga B."/>
            <person name="Mornico D."/>
            <person name="Ortet P."/>
            <person name="Schaeffer C."/>
            <person name="Siguier P."/>
            <person name="Alexander Thil Smith A."/>
            <person name="Van Dorsselaer A."/>
            <person name="Weissenbach J."/>
            <person name="Medigue C."/>
            <person name="Le Paslier D."/>
        </authorList>
    </citation>
    <scope>NUCLEOTIDE SEQUENCE</scope>
</reference>
<dbReference type="GO" id="GO:0043683">
    <property type="term" value="P:type IV pilus assembly"/>
    <property type="evidence" value="ECO:0007669"/>
    <property type="project" value="InterPro"/>
</dbReference>
<dbReference type="Pfam" id="PF07963">
    <property type="entry name" value="N_methyl"/>
    <property type="match status" value="1"/>
</dbReference>
<dbReference type="InterPro" id="IPR032092">
    <property type="entry name" value="PilW"/>
</dbReference>
<proteinExistence type="predicted"/>
<feature type="transmembrane region" description="Helical" evidence="1">
    <location>
        <begin position="21"/>
        <end position="42"/>
    </location>
</feature>
<sequence>MHATPARLTLPRQRGLTLVELMVALVAAIIFSLSVLLVQIALTKENVQMSDVSQRDNQSRAALDLITQDLSNSGFMLGGVQSRCSVTLAYNSSLTNPAFFQYPVSAASQPLPLPTSTAVGSPTYPSTTPDPNGYGSNAQFTDMLFFTGTTSALQLPSSGNPATYVVQNSTTKAASGQGALNSSILPLGSTTGISPGDAALLRMPLNGKLVCFRVPISNVGPSTSQSSTYVNSKSTNLFPSTAYSAFTNQLIAAGAIPPGGSLTNANFVQSRLTDLGQQSTSNQQTVVYYVGTYGTAGTATGSYPMLMRAVINAQNDTLTSINPVAAGVVSLQALFGVDETNSGGVTNYLTWPDVVKGNYTADVRSVLFAIVTKTLQTDPKYNAPGTITLASPTAGPDSFTNYTVPNGTGGLPDYTHNRFSVLESEVAIRNQIWPH</sequence>
<evidence type="ECO:0008006" key="3">
    <source>
        <dbReference type="Google" id="ProtNLM"/>
    </source>
</evidence>
<keyword evidence="1" id="KW-1133">Transmembrane helix</keyword>
<dbReference type="PROSITE" id="PS00409">
    <property type="entry name" value="PROKAR_NTER_METHYL"/>
    <property type="match status" value="1"/>
</dbReference>
<accession>E6PLY6</accession>
<protein>
    <recommendedName>
        <fullName evidence="3">Type IV pilus assembly protein PilW</fullName>
    </recommendedName>
</protein>
<dbReference type="Pfam" id="PF16074">
    <property type="entry name" value="PilW"/>
    <property type="match status" value="1"/>
</dbReference>
<dbReference type="AlphaFoldDB" id="E6PLY6"/>
<keyword evidence="1" id="KW-0472">Membrane</keyword>
<organism evidence="2">
    <name type="scientific">mine drainage metagenome</name>
    <dbReference type="NCBI Taxonomy" id="410659"/>
    <lineage>
        <taxon>unclassified sequences</taxon>
        <taxon>metagenomes</taxon>
        <taxon>ecological metagenomes</taxon>
    </lineage>
</organism>